<keyword evidence="2" id="KW-1185">Reference proteome</keyword>
<protein>
    <submittedName>
        <fullName evidence="1">Uncharacterized protein</fullName>
    </submittedName>
</protein>
<proteinExistence type="predicted"/>
<evidence type="ECO:0000313" key="1">
    <source>
        <dbReference type="EMBL" id="WDE08637.1"/>
    </source>
</evidence>
<organism evidence="1 2">
    <name type="scientific">Thalassomonas viridans</name>
    <dbReference type="NCBI Taxonomy" id="137584"/>
    <lineage>
        <taxon>Bacteria</taxon>
        <taxon>Pseudomonadati</taxon>
        <taxon>Pseudomonadota</taxon>
        <taxon>Gammaproteobacteria</taxon>
        <taxon>Alteromonadales</taxon>
        <taxon>Colwelliaceae</taxon>
        <taxon>Thalassomonas</taxon>
    </lineage>
</organism>
<dbReference type="AlphaFoldDB" id="A0AAF0CAK1"/>
<dbReference type="KEGG" id="tvd:SG34_032485"/>
<name>A0AAF0CAK1_9GAMM</name>
<dbReference type="InterPro" id="IPR013390">
    <property type="entry name" value="T3SS_HpaP"/>
</dbReference>
<reference evidence="1 2" key="2">
    <citation type="journal article" date="2022" name="Mar. Drugs">
        <title>Bioassay-Guided Fractionation Leads to the Detection of Cholic Acid Generated by the Rare Thalassomonas sp.</title>
        <authorList>
            <person name="Pheiffer F."/>
            <person name="Schneider Y.K."/>
            <person name="Hansen E.H."/>
            <person name="Andersen J.H."/>
            <person name="Isaksson J."/>
            <person name="Busche T."/>
            <person name="R C."/>
            <person name="Kalinowski J."/>
            <person name="Zyl L.V."/>
            <person name="Trindade M."/>
        </authorList>
    </citation>
    <scope>NUCLEOTIDE SEQUENCE [LARGE SCALE GENOMIC DNA]</scope>
    <source>
        <strain evidence="1 2">XOM25</strain>
    </source>
</reference>
<gene>
    <name evidence="1" type="ORF">SG34_032485</name>
</gene>
<evidence type="ECO:0000313" key="2">
    <source>
        <dbReference type="Proteomes" id="UP000032352"/>
    </source>
</evidence>
<dbReference type="Pfam" id="PF09483">
    <property type="entry name" value="HpaP"/>
    <property type="match status" value="1"/>
</dbReference>
<dbReference type="Proteomes" id="UP000032352">
    <property type="component" value="Chromosome pTvir"/>
</dbReference>
<dbReference type="CDD" id="cd17467">
    <property type="entry name" value="T3SS_YscP_C"/>
    <property type="match status" value="1"/>
</dbReference>
<dbReference type="RefSeq" id="WP_044840624.1">
    <property type="nucleotide sequence ID" value="NZ_CP059734.1"/>
</dbReference>
<sequence>MLHQIKFDFIFLIIGVISGNAMKPITVAQQNVKNSSTLAHDMPSPVREEQQLFEGLLANNRGAAKKMPEEREVTDERRSATSFFSPLEQGLLLKTQKSGEHFFADKLYSPDSDKVTLPPDMERFDTGVSSPVSAEIKVPAGKEFVPEPKSAQKEESSVLRKDIQGTLPLNADHNASRDKPFTASLFVNRAHNIAGDVQSFRGVSNAQEQLDKHLPASSISSSGLSGIARPEDKKVIAREPLIPEVKAVFEENKLARDIQGRQEGEQSANSLLARGISPFALSDIAQSVDRKVIADQHHVPEQKAELEEKKPVPGEDILAVPTAGIPVNEKINESSAVSGSVAGVEYRNINNTYSSRRPLAEQFIISSGKRYADNGLPVAANIAGLSLEKAMPGEALLFEQKVTRQEELLFSGGSAQVASLATTSINQTGSSDVLAVIKPQNIAFDEVHSFEDVLTGQVMAPMKKAIVSISPSPVNMSVKAQLLPEDSESALSILSLNSSVAPDIQYISELRADKNMRPAFDGTMANPPTPLKDTDFPASVIQKHAFAEEAKSAFGSFDLLKASMPDEGVPIPGREVEKVIADKLWQREEPLRSTDDLAPGFPVMSSKSHLLGDSILQSINSQGNDTRHLQEVLLRTVETALTTLSSGEKSIHLQLKEQLLPGTSITVERSNGILSIVIRTNQEQSFALLEAHKEQLMKQLEQRYDHETVQLEFFNDSESEDERSRQQRDLYEEWLEELSR</sequence>
<reference evidence="1 2" key="1">
    <citation type="journal article" date="2015" name="Genome Announc.">
        <title>Draft Genome Sequences of Marine Isolates of Thalassomonas viridans and Thalassomonas actiniarum.</title>
        <authorList>
            <person name="Olonade I."/>
            <person name="van Zyl L.J."/>
            <person name="Trindade M."/>
        </authorList>
    </citation>
    <scope>NUCLEOTIDE SEQUENCE [LARGE SCALE GENOMIC DNA]</scope>
    <source>
        <strain evidence="1 2">XOM25</strain>
    </source>
</reference>
<accession>A0AAF0CAK1</accession>
<dbReference type="EMBL" id="CP059734">
    <property type="protein sequence ID" value="WDE08637.1"/>
    <property type="molecule type" value="Genomic_DNA"/>
</dbReference>